<feature type="transmembrane region" description="Helical" evidence="9">
    <location>
        <begin position="41"/>
        <end position="59"/>
    </location>
</feature>
<evidence type="ECO:0000256" key="5">
    <source>
        <dbReference type="ARBA" id="ARBA00022989"/>
    </source>
</evidence>
<feature type="transmembrane region" description="Helical" evidence="9">
    <location>
        <begin position="274"/>
        <end position="293"/>
    </location>
</feature>
<comment type="catalytic activity">
    <reaction evidence="8">
        <text>fluoride(in) = fluoride(out)</text>
        <dbReference type="Rhea" id="RHEA:76159"/>
        <dbReference type="ChEBI" id="CHEBI:17051"/>
    </reaction>
    <physiologicalReaction direction="left-to-right" evidence="8">
        <dbReference type="Rhea" id="RHEA:76160"/>
    </physiologicalReaction>
</comment>
<evidence type="ECO:0000313" key="10">
    <source>
        <dbReference type="EMBL" id="KAF2743190.1"/>
    </source>
</evidence>
<evidence type="ECO:0000256" key="4">
    <source>
        <dbReference type="ARBA" id="ARBA00022692"/>
    </source>
</evidence>
<evidence type="ECO:0000256" key="9">
    <source>
        <dbReference type="SAM" id="Phobius"/>
    </source>
</evidence>
<feature type="transmembrane region" description="Helical" evidence="9">
    <location>
        <begin position="107"/>
        <end position="136"/>
    </location>
</feature>
<evidence type="ECO:0000313" key="11">
    <source>
        <dbReference type="Proteomes" id="UP000799440"/>
    </source>
</evidence>
<proteinExistence type="inferred from homology"/>
<dbReference type="PANTHER" id="PTHR28259">
    <property type="entry name" value="FLUORIDE EXPORT PROTEIN 1-RELATED"/>
    <property type="match status" value="1"/>
</dbReference>
<dbReference type="GO" id="GO:1903425">
    <property type="term" value="F:fluoride transmembrane transporter activity"/>
    <property type="evidence" value="ECO:0007669"/>
    <property type="project" value="TreeGrafter"/>
</dbReference>
<organism evidence="10 11">
    <name type="scientific">Sporormia fimetaria CBS 119925</name>
    <dbReference type="NCBI Taxonomy" id="1340428"/>
    <lineage>
        <taxon>Eukaryota</taxon>
        <taxon>Fungi</taxon>
        <taxon>Dikarya</taxon>
        <taxon>Ascomycota</taxon>
        <taxon>Pezizomycotina</taxon>
        <taxon>Dothideomycetes</taxon>
        <taxon>Pleosporomycetidae</taxon>
        <taxon>Pleosporales</taxon>
        <taxon>Sporormiaceae</taxon>
        <taxon>Sporormia</taxon>
    </lineage>
</organism>
<dbReference type="PANTHER" id="PTHR28259:SF1">
    <property type="entry name" value="FLUORIDE EXPORT PROTEIN 1-RELATED"/>
    <property type="match status" value="1"/>
</dbReference>
<evidence type="ECO:0000256" key="7">
    <source>
        <dbReference type="ARBA" id="ARBA00035120"/>
    </source>
</evidence>
<feature type="transmembrane region" description="Helical" evidence="9">
    <location>
        <begin position="156"/>
        <end position="180"/>
    </location>
</feature>
<dbReference type="AlphaFoldDB" id="A0A6A6V0L0"/>
<comment type="function">
    <text evidence="1">Fluoride channel required for the rapid expulsion of cytoplasmic fluoride.</text>
</comment>
<dbReference type="EMBL" id="MU006599">
    <property type="protein sequence ID" value="KAF2743190.1"/>
    <property type="molecule type" value="Genomic_DNA"/>
</dbReference>
<sequence>QRASRIATELYTVSYFILFAILGTLARLGIQWLTFYPGAPVIFPVLWANFAGTLFLGFLSEDQHIFREEWGLSLSSATFRKGNDDEEKLVAKAPFPKGSHVQVKKTIPLYIGLATGFCGSLTSFSTFLLDTFLALSNDLPSPNSRSLSSVPRHRGYSFQAVTAILIATPTVSISALKLGAHIALATSKFTPTIRFRLLRRFLDPMLSILAGLTWLGAIAMAIWPPDAPYGPQSKGSWANETWRGQAIFACVFAPVGCLLRFYTSLRLNAVAPSFPLGTFLVNMLGTGIMGMAFDLQHVRIGVGIGGGRVGCQVLQGVMDGFCGSLTTVSTWVLELSGLRLRHAYMYGLASVAVGLGLMTAVLGSVRWTVGWEEVACVI</sequence>
<feature type="transmembrane region" description="Helical" evidence="9">
    <location>
        <begin position="12"/>
        <end position="35"/>
    </location>
</feature>
<protein>
    <recommendedName>
        <fullName evidence="12">Chromosome condensation protein</fullName>
    </recommendedName>
</protein>
<name>A0A6A6V0L0_9PLEO</name>
<evidence type="ECO:0000256" key="1">
    <source>
        <dbReference type="ARBA" id="ARBA00002598"/>
    </source>
</evidence>
<keyword evidence="11" id="KW-1185">Reference proteome</keyword>
<dbReference type="InterPro" id="IPR003691">
    <property type="entry name" value="FluC"/>
</dbReference>
<feature type="transmembrane region" description="Helical" evidence="9">
    <location>
        <begin position="201"/>
        <end position="222"/>
    </location>
</feature>
<evidence type="ECO:0008006" key="12">
    <source>
        <dbReference type="Google" id="ProtNLM"/>
    </source>
</evidence>
<feature type="non-terminal residue" evidence="10">
    <location>
        <position position="1"/>
    </location>
</feature>
<accession>A0A6A6V0L0</accession>
<keyword evidence="6 9" id="KW-0472">Membrane</keyword>
<dbReference type="Pfam" id="PF02537">
    <property type="entry name" value="CRCB"/>
    <property type="match status" value="2"/>
</dbReference>
<evidence type="ECO:0000256" key="8">
    <source>
        <dbReference type="ARBA" id="ARBA00035585"/>
    </source>
</evidence>
<dbReference type="OrthoDB" id="409792at2759"/>
<evidence type="ECO:0000256" key="3">
    <source>
        <dbReference type="ARBA" id="ARBA00022475"/>
    </source>
</evidence>
<reference evidence="10" key="1">
    <citation type="journal article" date="2020" name="Stud. Mycol.">
        <title>101 Dothideomycetes genomes: a test case for predicting lifestyles and emergence of pathogens.</title>
        <authorList>
            <person name="Haridas S."/>
            <person name="Albert R."/>
            <person name="Binder M."/>
            <person name="Bloem J."/>
            <person name="Labutti K."/>
            <person name="Salamov A."/>
            <person name="Andreopoulos B."/>
            <person name="Baker S."/>
            <person name="Barry K."/>
            <person name="Bills G."/>
            <person name="Bluhm B."/>
            <person name="Cannon C."/>
            <person name="Castanera R."/>
            <person name="Culley D."/>
            <person name="Daum C."/>
            <person name="Ezra D."/>
            <person name="Gonzalez J."/>
            <person name="Henrissat B."/>
            <person name="Kuo A."/>
            <person name="Liang C."/>
            <person name="Lipzen A."/>
            <person name="Lutzoni F."/>
            <person name="Magnuson J."/>
            <person name="Mondo S."/>
            <person name="Nolan M."/>
            <person name="Ohm R."/>
            <person name="Pangilinan J."/>
            <person name="Park H.-J."/>
            <person name="Ramirez L."/>
            <person name="Alfaro M."/>
            <person name="Sun H."/>
            <person name="Tritt A."/>
            <person name="Yoshinaga Y."/>
            <person name="Zwiers L.-H."/>
            <person name="Turgeon B."/>
            <person name="Goodwin S."/>
            <person name="Spatafora J."/>
            <person name="Crous P."/>
            <person name="Grigoriev I."/>
        </authorList>
    </citation>
    <scope>NUCLEOTIDE SEQUENCE</scope>
    <source>
        <strain evidence="10">CBS 119925</strain>
    </source>
</reference>
<evidence type="ECO:0000256" key="2">
    <source>
        <dbReference type="ARBA" id="ARBA00004651"/>
    </source>
</evidence>
<comment type="similarity">
    <text evidence="7">Belongs to the fluoride channel Fluc/FEX (TC 1.A.43) family.</text>
</comment>
<keyword evidence="4 9" id="KW-0812">Transmembrane</keyword>
<evidence type="ECO:0000256" key="6">
    <source>
        <dbReference type="ARBA" id="ARBA00023136"/>
    </source>
</evidence>
<feature type="transmembrane region" description="Helical" evidence="9">
    <location>
        <begin position="345"/>
        <end position="365"/>
    </location>
</feature>
<dbReference type="GO" id="GO:0005886">
    <property type="term" value="C:plasma membrane"/>
    <property type="evidence" value="ECO:0007669"/>
    <property type="project" value="UniProtKB-SubCell"/>
</dbReference>
<keyword evidence="5 9" id="KW-1133">Transmembrane helix</keyword>
<gene>
    <name evidence="10" type="ORF">M011DRAFT_411143</name>
</gene>
<keyword evidence="3" id="KW-1003">Cell membrane</keyword>
<dbReference type="Proteomes" id="UP000799440">
    <property type="component" value="Unassembled WGS sequence"/>
</dbReference>
<feature type="transmembrane region" description="Helical" evidence="9">
    <location>
        <begin position="242"/>
        <end position="262"/>
    </location>
</feature>
<comment type="subcellular location">
    <subcellularLocation>
        <location evidence="2">Cell membrane</location>
        <topology evidence="2">Multi-pass membrane protein</topology>
    </subcellularLocation>
</comment>